<protein>
    <recommendedName>
        <fullName evidence="4">HTH CENPB-type domain-containing protein</fullName>
    </recommendedName>
</protein>
<proteinExistence type="predicted"/>
<evidence type="ECO:0000313" key="3">
    <source>
        <dbReference type="Proteomes" id="UP000801492"/>
    </source>
</evidence>
<keyword evidence="3" id="KW-1185">Reference proteome</keyword>
<name>A0A8K0CRA6_IGNLU</name>
<gene>
    <name evidence="2" type="ORF">ILUMI_16311</name>
</gene>
<sequence length="307" mass="35360">MKEKPEVATVTSKENKVNKKEDKKKVKSYYNKTTHDKPSYKPKNDVVVQILHDQTWSPTKVVCTEGPRSFTVQKESGDMLHRNTFHLRHSLNKCNVSPDFSDTGTEAPKERENINIPENKMGGRSPTALSASVENQIAESLKARARMGYPCNKEELRDLVETYVVQNNLETLFKDDRPGLGWYYNFMSRHKGLSFKKPEHLQIARKKQRKPDIIYNFYEQLENIGEKKIDNPAFVFNADESAFEFQVALKESQQVSLPVYQLMEFCLSLSSKEVQCRLGGPLQRLIPEWIVEVAADSIPEVEYKLPE</sequence>
<evidence type="ECO:0000256" key="1">
    <source>
        <dbReference type="SAM" id="MobiDB-lite"/>
    </source>
</evidence>
<evidence type="ECO:0008006" key="4">
    <source>
        <dbReference type="Google" id="ProtNLM"/>
    </source>
</evidence>
<feature type="compositionally biased region" description="Basic and acidic residues" evidence="1">
    <location>
        <begin position="13"/>
        <end position="24"/>
    </location>
</feature>
<dbReference type="OrthoDB" id="6765204at2759"/>
<dbReference type="AlphaFoldDB" id="A0A8K0CRA6"/>
<reference evidence="2" key="1">
    <citation type="submission" date="2019-08" db="EMBL/GenBank/DDBJ databases">
        <title>The genome of the North American firefly Photinus pyralis.</title>
        <authorList>
            <consortium name="Photinus pyralis genome working group"/>
            <person name="Fallon T.R."/>
            <person name="Sander Lower S.E."/>
            <person name="Weng J.-K."/>
        </authorList>
    </citation>
    <scope>NUCLEOTIDE SEQUENCE</scope>
    <source>
        <strain evidence="2">TRF0915ILg1</strain>
        <tissue evidence="2">Whole body</tissue>
    </source>
</reference>
<comment type="caution">
    <text evidence="2">The sequence shown here is derived from an EMBL/GenBank/DDBJ whole genome shotgun (WGS) entry which is preliminary data.</text>
</comment>
<dbReference type="Proteomes" id="UP000801492">
    <property type="component" value="Unassembled WGS sequence"/>
</dbReference>
<dbReference type="EMBL" id="VTPC01061501">
    <property type="protein sequence ID" value="KAF2889862.1"/>
    <property type="molecule type" value="Genomic_DNA"/>
</dbReference>
<evidence type="ECO:0000313" key="2">
    <source>
        <dbReference type="EMBL" id="KAF2889862.1"/>
    </source>
</evidence>
<organism evidence="2 3">
    <name type="scientific">Ignelater luminosus</name>
    <name type="common">Cucubano</name>
    <name type="synonym">Pyrophorus luminosus</name>
    <dbReference type="NCBI Taxonomy" id="2038154"/>
    <lineage>
        <taxon>Eukaryota</taxon>
        <taxon>Metazoa</taxon>
        <taxon>Ecdysozoa</taxon>
        <taxon>Arthropoda</taxon>
        <taxon>Hexapoda</taxon>
        <taxon>Insecta</taxon>
        <taxon>Pterygota</taxon>
        <taxon>Neoptera</taxon>
        <taxon>Endopterygota</taxon>
        <taxon>Coleoptera</taxon>
        <taxon>Polyphaga</taxon>
        <taxon>Elateriformia</taxon>
        <taxon>Elateroidea</taxon>
        <taxon>Elateridae</taxon>
        <taxon>Agrypninae</taxon>
        <taxon>Pyrophorini</taxon>
        <taxon>Ignelater</taxon>
    </lineage>
</organism>
<accession>A0A8K0CRA6</accession>
<feature type="region of interest" description="Disordered" evidence="1">
    <location>
        <begin position="1"/>
        <end position="41"/>
    </location>
</feature>